<dbReference type="InParanoid" id="A0A395JGR5"/>
<dbReference type="GO" id="GO:0010181">
    <property type="term" value="F:FMN binding"/>
    <property type="evidence" value="ECO:0007669"/>
    <property type="project" value="InterPro"/>
</dbReference>
<evidence type="ECO:0000256" key="4">
    <source>
        <dbReference type="ARBA" id="ARBA00038054"/>
    </source>
</evidence>
<name>A0A395JGR5_9GAMM</name>
<keyword evidence="2" id="KW-0285">Flavoprotein</keyword>
<dbReference type="SMART" id="SM00903">
    <property type="entry name" value="Flavin_Reduct"/>
    <property type="match status" value="1"/>
</dbReference>
<comment type="similarity">
    <text evidence="4">Belongs to the flavoredoxin family.</text>
</comment>
<dbReference type="SUPFAM" id="SSF50475">
    <property type="entry name" value="FMN-binding split barrel"/>
    <property type="match status" value="1"/>
</dbReference>
<protein>
    <submittedName>
        <fullName evidence="6">Flavin reductase (DIM6/NTAB) family NADH-FMN oxidoreductase RutF</fullName>
    </submittedName>
</protein>
<comment type="caution">
    <text evidence="6">The sequence shown here is derived from an EMBL/GenBank/DDBJ whole genome shotgun (WGS) entry which is preliminary data.</text>
</comment>
<dbReference type="Proteomes" id="UP000253083">
    <property type="component" value="Unassembled WGS sequence"/>
</dbReference>
<dbReference type="RefSeq" id="WP_113955614.1">
    <property type="nucleotide sequence ID" value="NZ_QNRT01000006.1"/>
</dbReference>
<keyword evidence="7" id="KW-1185">Reference proteome</keyword>
<dbReference type="Gene3D" id="2.30.110.10">
    <property type="entry name" value="Electron Transport, Fmn-binding Protein, Chain A"/>
    <property type="match status" value="1"/>
</dbReference>
<accession>A0A395JGR5</accession>
<dbReference type="PANTHER" id="PTHR33798:SF5">
    <property type="entry name" value="FLAVIN REDUCTASE LIKE DOMAIN-CONTAINING PROTEIN"/>
    <property type="match status" value="1"/>
</dbReference>
<dbReference type="InterPro" id="IPR012349">
    <property type="entry name" value="Split_barrel_FMN-bd"/>
</dbReference>
<dbReference type="EMBL" id="QNRT01000006">
    <property type="protein sequence ID" value="RBP48582.1"/>
    <property type="molecule type" value="Genomic_DNA"/>
</dbReference>
<gene>
    <name evidence="6" type="ORF">DFR28_10668</name>
</gene>
<evidence type="ECO:0000256" key="2">
    <source>
        <dbReference type="ARBA" id="ARBA00022630"/>
    </source>
</evidence>
<dbReference type="PANTHER" id="PTHR33798">
    <property type="entry name" value="FLAVOPROTEIN OXYGENASE"/>
    <property type="match status" value="1"/>
</dbReference>
<evidence type="ECO:0000256" key="3">
    <source>
        <dbReference type="ARBA" id="ARBA00022643"/>
    </source>
</evidence>
<evidence type="ECO:0000259" key="5">
    <source>
        <dbReference type="SMART" id="SM00903"/>
    </source>
</evidence>
<dbReference type="Pfam" id="PF01613">
    <property type="entry name" value="Flavin_Reduct"/>
    <property type="match status" value="1"/>
</dbReference>
<dbReference type="InterPro" id="IPR002563">
    <property type="entry name" value="Flavin_Rdtase-like_dom"/>
</dbReference>
<dbReference type="GO" id="GO:0016646">
    <property type="term" value="F:oxidoreductase activity, acting on the CH-NH group of donors, NAD or NADP as acceptor"/>
    <property type="evidence" value="ECO:0007669"/>
    <property type="project" value="UniProtKB-ARBA"/>
</dbReference>
<feature type="domain" description="Flavin reductase like" evidence="5">
    <location>
        <begin position="30"/>
        <end position="188"/>
    </location>
</feature>
<dbReference type="AlphaFoldDB" id="A0A395JGR5"/>
<keyword evidence="3" id="KW-0288">FMN</keyword>
<evidence type="ECO:0000313" key="6">
    <source>
        <dbReference type="EMBL" id="RBP48582.1"/>
    </source>
</evidence>
<organism evidence="6 7">
    <name type="scientific">Arenicella xantha</name>
    <dbReference type="NCBI Taxonomy" id="644221"/>
    <lineage>
        <taxon>Bacteria</taxon>
        <taxon>Pseudomonadati</taxon>
        <taxon>Pseudomonadota</taxon>
        <taxon>Gammaproteobacteria</taxon>
        <taxon>Arenicellales</taxon>
        <taxon>Arenicellaceae</taxon>
        <taxon>Arenicella</taxon>
    </lineage>
</organism>
<proteinExistence type="inferred from homology"/>
<dbReference type="OrthoDB" id="5293996at2"/>
<reference evidence="6 7" key="1">
    <citation type="submission" date="2018-06" db="EMBL/GenBank/DDBJ databases">
        <title>Genomic Encyclopedia of Type Strains, Phase IV (KMG-IV): sequencing the most valuable type-strain genomes for metagenomic binning, comparative biology and taxonomic classification.</title>
        <authorList>
            <person name="Goeker M."/>
        </authorList>
    </citation>
    <scope>NUCLEOTIDE SEQUENCE [LARGE SCALE GENOMIC DNA]</scope>
    <source>
        <strain evidence="6 7">DSM 24032</strain>
    </source>
</reference>
<sequence length="211" mass="23229">MTNTKSYNSYSSEDFANLEKRHRVHFINSLSGYKSANLIGTVNHNGDTNLSIVSSVVHLGADPALVAFINRPHAVERHTLDNILATSAYTINQVSADFFEDAHHTSARYPADVSEFDQTELTPYYTQFIAPYVEQSRIKMGVELREKIDLKINGTILVIGEIVEVLCAENLLQADGKLDLVAAGTVAVSGLDEYHTADSLGRLAYAKPKKT</sequence>
<evidence type="ECO:0000313" key="7">
    <source>
        <dbReference type="Proteomes" id="UP000253083"/>
    </source>
</evidence>
<evidence type="ECO:0000256" key="1">
    <source>
        <dbReference type="ARBA" id="ARBA00001917"/>
    </source>
</evidence>
<comment type="cofactor">
    <cofactor evidence="1">
        <name>FMN</name>
        <dbReference type="ChEBI" id="CHEBI:58210"/>
    </cofactor>
</comment>